<sequence>APYDKTLKHPPSLISYNIAHCGDNGSANSTLPLLRFMEKEPSAPIPTENEPRPSTSYSPRQRGNPRINHNYNQRRQDFPNRRNELPTRRGYRGATGYDRKWRSDNRNHNKREKNVEMSVNAKEFVPRGAPSLENAANSFDELHLNSESQSRFRVDRGNWNRKSDPKRTMVFESRNSASSGRFNSRGSWFNKRKMGSGSSGGSRGSDNFAAFWKESFEAKKSGEKEVKISQRGKNFTFWYNLIEQLAHNSCECTVCCDRVRSQEAVWSCGYCYNIFHLKCIRKWAESSAAVVEDCGWRCPVCQHISDMIPSQYFCFCGKRRDPPWNHYDTPHSCGEPCNKALVGEGCVHKCRIQCHPGPCPQCQMQVERSCACGKTIKVVRCGISETMLCDKICGRLLNCEMHKCQKQCHLGPCNECPETINQKCHCGKQGKEVTCTLETAARRFSCGGLCGQTLNCGRHTCERICHGGICYECQLSPEIVTHCHCGKTRLSELSAEVRVLCTDPIPSCGQVCEKQLKCGSEGFDEQFCHCGASIRYPPIPCGTRPPECQKPCARNHSCAHPVAHNCHSEQTCPPCTYLTEKLCSGEHEIRSNVPCYLTVVSCGHPCNKPLPCGIHNCPLTCHCGTCLKPGNKCSLPCTKLRAACNHPCAQPCHGQRPCPQSFCKAKVLVTCECGHLSETISCAENQRTIKQAAAATMATKLCGLQQGESVDISELVKRNGKNRRLECNEQCALIERNRRLALALQIRNPELTNKLGPPSYTEFLKDFTKLNLRFITNAYTKFTEVVQNAKQSKQKSRSYAFPPMNREQRRVIHELGEYFGCSTQSYDEEPKKNVVATALRDKSWLPSVSIMAVVERESVRQRAPPPIPHRVQNNSKTDVTNTNVTPTTTTAGETKPPINYFDYNP</sequence>
<dbReference type="HOGENOM" id="CLU_005714_1_0_1"/>
<keyword evidence="4" id="KW-0677">Repeat</keyword>
<accession>T1IRV0</accession>
<evidence type="ECO:0000256" key="5">
    <source>
        <dbReference type="ARBA" id="ARBA00022771"/>
    </source>
</evidence>
<dbReference type="GO" id="GO:0000977">
    <property type="term" value="F:RNA polymerase II transcription regulatory region sequence-specific DNA binding"/>
    <property type="evidence" value="ECO:0007669"/>
    <property type="project" value="TreeGrafter"/>
</dbReference>
<dbReference type="CDD" id="cd16696">
    <property type="entry name" value="RING-CH-C4HC3_NFX1"/>
    <property type="match status" value="1"/>
</dbReference>
<reference evidence="15" key="2">
    <citation type="submission" date="2015-02" db="UniProtKB">
        <authorList>
            <consortium name="EnsemblMetazoa"/>
        </authorList>
    </citation>
    <scope>IDENTIFICATION</scope>
</reference>
<dbReference type="PANTHER" id="PTHR12360">
    <property type="entry name" value="NUCLEAR TRANSCRIPTION FACTOR, X-BOX BINDING 1 NFX1"/>
    <property type="match status" value="1"/>
</dbReference>
<keyword evidence="16" id="KW-1185">Reference proteome</keyword>
<organism evidence="15 16">
    <name type="scientific">Strigamia maritima</name>
    <name type="common">European centipede</name>
    <name type="synonym">Geophilus maritimus</name>
    <dbReference type="NCBI Taxonomy" id="126957"/>
    <lineage>
        <taxon>Eukaryota</taxon>
        <taxon>Metazoa</taxon>
        <taxon>Ecdysozoa</taxon>
        <taxon>Arthropoda</taxon>
        <taxon>Myriapoda</taxon>
        <taxon>Chilopoda</taxon>
        <taxon>Pleurostigmophora</taxon>
        <taxon>Geophilomorpha</taxon>
        <taxon>Linotaeniidae</taxon>
        <taxon>Strigamia</taxon>
    </lineage>
</organism>
<keyword evidence="7" id="KW-0805">Transcription regulation</keyword>
<feature type="domain" description="R3H" evidence="14">
    <location>
        <begin position="772"/>
        <end position="840"/>
    </location>
</feature>
<dbReference type="CDD" id="cd06008">
    <property type="entry name" value="NF-X1-zinc-finger"/>
    <property type="match status" value="4"/>
</dbReference>
<evidence type="ECO:0000256" key="8">
    <source>
        <dbReference type="ARBA" id="ARBA00023163"/>
    </source>
</evidence>
<dbReference type="SUPFAM" id="SSF57850">
    <property type="entry name" value="RING/U-box"/>
    <property type="match status" value="1"/>
</dbReference>
<evidence type="ECO:0000256" key="11">
    <source>
        <dbReference type="SAM" id="MobiDB-lite"/>
    </source>
</evidence>
<evidence type="ECO:0000313" key="16">
    <source>
        <dbReference type="Proteomes" id="UP000014500"/>
    </source>
</evidence>
<comment type="similarity">
    <text evidence="2">Belongs to the NFX1 family.</text>
</comment>
<keyword evidence="3" id="KW-0479">Metal-binding</keyword>
<dbReference type="GO" id="GO:0008270">
    <property type="term" value="F:zinc ion binding"/>
    <property type="evidence" value="ECO:0007669"/>
    <property type="project" value="UniProtKB-KW"/>
</dbReference>
<evidence type="ECO:0000256" key="1">
    <source>
        <dbReference type="ARBA" id="ARBA00004123"/>
    </source>
</evidence>
<dbReference type="GO" id="GO:0000981">
    <property type="term" value="F:DNA-binding transcription factor activity, RNA polymerase II-specific"/>
    <property type="evidence" value="ECO:0007669"/>
    <property type="project" value="TreeGrafter"/>
</dbReference>
<dbReference type="PROSITE" id="PS51061">
    <property type="entry name" value="R3H"/>
    <property type="match status" value="1"/>
</dbReference>
<evidence type="ECO:0000256" key="10">
    <source>
        <dbReference type="PROSITE-ProRule" id="PRU00175"/>
    </source>
</evidence>
<dbReference type="EnsemblMetazoa" id="SMAR003800-RA">
    <property type="protein sequence ID" value="SMAR003800-PA"/>
    <property type="gene ID" value="SMAR003800"/>
</dbReference>
<proteinExistence type="inferred from homology"/>
<name>T1IRV0_STRMM</name>
<keyword evidence="6" id="KW-0862">Zinc</keyword>
<dbReference type="SMART" id="SM00438">
    <property type="entry name" value="ZnF_NFX"/>
    <property type="match status" value="6"/>
</dbReference>
<keyword evidence="9" id="KW-0539">Nucleus</keyword>
<dbReference type="InterPro" id="IPR036867">
    <property type="entry name" value="R3H_dom_sf"/>
</dbReference>
<dbReference type="PROSITE" id="PS50089">
    <property type="entry name" value="ZF_RING_2"/>
    <property type="match status" value="1"/>
</dbReference>
<feature type="compositionally biased region" description="Polar residues" evidence="11">
    <location>
        <begin position="52"/>
        <end position="73"/>
    </location>
</feature>
<dbReference type="PhylomeDB" id="T1IRV0"/>
<evidence type="ECO:0000313" key="15">
    <source>
        <dbReference type="EnsemblMetazoa" id="SMAR003800-PA"/>
    </source>
</evidence>
<dbReference type="InterPro" id="IPR034078">
    <property type="entry name" value="NFX1_fam"/>
</dbReference>
<evidence type="ECO:0000256" key="3">
    <source>
        <dbReference type="ARBA" id="ARBA00022723"/>
    </source>
</evidence>
<feature type="region of interest" description="Disordered" evidence="11">
    <location>
        <begin position="42"/>
        <end position="120"/>
    </location>
</feature>
<dbReference type="Pfam" id="PF01424">
    <property type="entry name" value="R3H"/>
    <property type="match status" value="1"/>
</dbReference>
<dbReference type="STRING" id="126957.T1IRV0"/>
<comment type="subcellular location">
    <subcellularLocation>
        <location evidence="1">Nucleus</location>
    </subcellularLocation>
</comment>
<dbReference type="Proteomes" id="UP000014500">
    <property type="component" value="Unassembled WGS sequence"/>
</dbReference>
<dbReference type="EMBL" id="JH431388">
    <property type="status" value="NOT_ANNOTATED_CDS"/>
    <property type="molecule type" value="Genomic_DNA"/>
</dbReference>
<evidence type="ECO:0000259" key="12">
    <source>
        <dbReference type="PROSITE" id="PS50016"/>
    </source>
</evidence>
<dbReference type="InterPro" id="IPR001841">
    <property type="entry name" value="Znf_RING"/>
</dbReference>
<feature type="domain" description="PHD-type" evidence="12">
    <location>
        <begin position="249"/>
        <end position="304"/>
    </location>
</feature>
<dbReference type="SMART" id="SM00393">
    <property type="entry name" value="R3H"/>
    <property type="match status" value="1"/>
</dbReference>
<dbReference type="GO" id="GO:0005634">
    <property type="term" value="C:nucleus"/>
    <property type="evidence" value="ECO:0007669"/>
    <property type="project" value="UniProtKB-SubCell"/>
</dbReference>
<evidence type="ECO:0000256" key="6">
    <source>
        <dbReference type="ARBA" id="ARBA00022833"/>
    </source>
</evidence>
<keyword evidence="5 10" id="KW-0863">Zinc-finger</keyword>
<evidence type="ECO:0000256" key="4">
    <source>
        <dbReference type="ARBA" id="ARBA00022737"/>
    </source>
</evidence>
<evidence type="ECO:0000256" key="7">
    <source>
        <dbReference type="ARBA" id="ARBA00023015"/>
    </source>
</evidence>
<dbReference type="PANTHER" id="PTHR12360:SF12">
    <property type="entry name" value="TRANSCRIPTIONAL REPRESSOR NF-X1"/>
    <property type="match status" value="1"/>
</dbReference>
<reference evidence="16" key="1">
    <citation type="submission" date="2011-05" db="EMBL/GenBank/DDBJ databases">
        <authorList>
            <person name="Richards S.R."/>
            <person name="Qu J."/>
            <person name="Jiang H."/>
            <person name="Jhangiani S.N."/>
            <person name="Agravi P."/>
            <person name="Goodspeed R."/>
            <person name="Gross S."/>
            <person name="Mandapat C."/>
            <person name="Jackson L."/>
            <person name="Mathew T."/>
            <person name="Pu L."/>
            <person name="Thornton R."/>
            <person name="Saada N."/>
            <person name="Wilczek-Boney K.B."/>
            <person name="Lee S."/>
            <person name="Kovar C."/>
            <person name="Wu Y."/>
            <person name="Scherer S.E."/>
            <person name="Worley K.C."/>
            <person name="Muzny D.M."/>
            <person name="Gibbs R."/>
        </authorList>
    </citation>
    <scope>NUCLEOTIDE SEQUENCE</scope>
    <source>
        <strain evidence="16">Brora</strain>
    </source>
</reference>
<dbReference type="SUPFAM" id="SSF82708">
    <property type="entry name" value="R3H domain"/>
    <property type="match status" value="1"/>
</dbReference>
<evidence type="ECO:0000256" key="9">
    <source>
        <dbReference type="ARBA" id="ARBA00023242"/>
    </source>
</evidence>
<dbReference type="eggNOG" id="KOG1952">
    <property type="taxonomic scope" value="Eukaryota"/>
</dbReference>
<feature type="compositionally biased region" description="Basic and acidic residues" evidence="11">
    <location>
        <begin position="97"/>
        <end position="115"/>
    </location>
</feature>
<dbReference type="GO" id="GO:0000122">
    <property type="term" value="P:negative regulation of transcription by RNA polymerase II"/>
    <property type="evidence" value="ECO:0007669"/>
    <property type="project" value="TreeGrafter"/>
</dbReference>
<feature type="compositionally biased region" description="Basic and acidic residues" evidence="11">
    <location>
        <begin position="74"/>
        <end position="87"/>
    </location>
</feature>
<feature type="compositionally biased region" description="Low complexity" evidence="11">
    <location>
        <begin position="877"/>
        <end position="890"/>
    </location>
</feature>
<dbReference type="InterPro" id="IPR000967">
    <property type="entry name" value="Znf_NFX1"/>
</dbReference>
<dbReference type="InterPro" id="IPR019787">
    <property type="entry name" value="Znf_PHD-finger"/>
</dbReference>
<feature type="region of interest" description="Disordered" evidence="11">
    <location>
        <begin position="860"/>
        <end position="905"/>
    </location>
</feature>
<dbReference type="Gene3D" id="3.30.1370.50">
    <property type="entry name" value="R3H-like domain"/>
    <property type="match status" value="1"/>
</dbReference>
<evidence type="ECO:0000259" key="13">
    <source>
        <dbReference type="PROSITE" id="PS50089"/>
    </source>
</evidence>
<dbReference type="AlphaFoldDB" id="T1IRV0"/>
<keyword evidence="8" id="KW-0804">Transcription</keyword>
<evidence type="ECO:0000256" key="2">
    <source>
        <dbReference type="ARBA" id="ARBA00007269"/>
    </source>
</evidence>
<protein>
    <recommendedName>
        <fullName evidence="17">R3H domain-containing protein</fullName>
    </recommendedName>
</protein>
<evidence type="ECO:0008006" key="17">
    <source>
        <dbReference type="Google" id="ProtNLM"/>
    </source>
</evidence>
<feature type="domain" description="RING-type" evidence="13">
    <location>
        <begin position="252"/>
        <end position="302"/>
    </location>
</feature>
<dbReference type="OMA" id="VERSCAC"/>
<evidence type="ECO:0000259" key="14">
    <source>
        <dbReference type="PROSITE" id="PS51061"/>
    </source>
</evidence>
<dbReference type="InterPro" id="IPR001374">
    <property type="entry name" value="R3H_dom"/>
</dbReference>
<dbReference type="PROSITE" id="PS50016">
    <property type="entry name" value="ZF_PHD_2"/>
    <property type="match status" value="1"/>
</dbReference>